<sequence>KLALVLCSVLRDRDRYCERH</sequence>
<gene>
    <name evidence="1" type="ORF">UXM345_LOCUS36600</name>
</gene>
<accession>A0A820LW67</accession>
<evidence type="ECO:0000313" key="1">
    <source>
        <dbReference type="EMBL" id="CAF4363199.1"/>
    </source>
</evidence>
<proteinExistence type="predicted"/>
<protein>
    <submittedName>
        <fullName evidence="1">Uncharacterized protein</fullName>
    </submittedName>
</protein>
<comment type="caution">
    <text evidence="1">The sequence shown here is derived from an EMBL/GenBank/DDBJ whole genome shotgun (WGS) entry which is preliminary data.</text>
</comment>
<dbReference type="EMBL" id="CAJOBF010017545">
    <property type="protein sequence ID" value="CAF4363199.1"/>
    <property type="molecule type" value="Genomic_DNA"/>
</dbReference>
<evidence type="ECO:0000313" key="2">
    <source>
        <dbReference type="Proteomes" id="UP000663842"/>
    </source>
</evidence>
<name>A0A820LW67_9BILA</name>
<dbReference type="Proteomes" id="UP000663842">
    <property type="component" value="Unassembled WGS sequence"/>
</dbReference>
<organism evidence="1 2">
    <name type="scientific">Rotaria magnacalcarata</name>
    <dbReference type="NCBI Taxonomy" id="392030"/>
    <lineage>
        <taxon>Eukaryota</taxon>
        <taxon>Metazoa</taxon>
        <taxon>Spiralia</taxon>
        <taxon>Gnathifera</taxon>
        <taxon>Rotifera</taxon>
        <taxon>Eurotatoria</taxon>
        <taxon>Bdelloidea</taxon>
        <taxon>Philodinida</taxon>
        <taxon>Philodinidae</taxon>
        <taxon>Rotaria</taxon>
    </lineage>
</organism>
<dbReference type="AlphaFoldDB" id="A0A820LW67"/>
<feature type="non-terminal residue" evidence="1">
    <location>
        <position position="1"/>
    </location>
</feature>
<reference evidence="1" key="1">
    <citation type="submission" date="2021-02" db="EMBL/GenBank/DDBJ databases">
        <authorList>
            <person name="Nowell W R."/>
        </authorList>
    </citation>
    <scope>NUCLEOTIDE SEQUENCE</scope>
</reference>